<feature type="region of interest" description="Disordered" evidence="1">
    <location>
        <begin position="111"/>
        <end position="130"/>
    </location>
</feature>
<proteinExistence type="predicted"/>
<reference evidence="3" key="1">
    <citation type="submission" date="2018-12" db="EMBL/GenBank/DDBJ databases">
        <authorList>
            <person name="Jadhav K."/>
            <person name="Kushwaha B."/>
            <person name="Jadhav I."/>
        </authorList>
    </citation>
    <scope>NUCLEOTIDE SEQUENCE [LARGE SCALE GENOMIC DNA]</scope>
    <source>
        <strain evidence="3">SBS 10</strain>
    </source>
</reference>
<evidence type="ECO:0000259" key="2">
    <source>
        <dbReference type="Pfam" id="PF09084"/>
    </source>
</evidence>
<organism evidence="3">
    <name type="scientific">Billgrantia gudaonensis</name>
    <dbReference type="NCBI Taxonomy" id="376427"/>
    <lineage>
        <taxon>Bacteria</taxon>
        <taxon>Pseudomonadati</taxon>
        <taxon>Pseudomonadota</taxon>
        <taxon>Gammaproteobacteria</taxon>
        <taxon>Oceanospirillales</taxon>
        <taxon>Halomonadaceae</taxon>
        <taxon>Billgrantia</taxon>
    </lineage>
</organism>
<evidence type="ECO:0000256" key="1">
    <source>
        <dbReference type="SAM" id="MobiDB-lite"/>
    </source>
</evidence>
<evidence type="ECO:0000313" key="3">
    <source>
        <dbReference type="EMBL" id="RUA23253.1"/>
    </source>
</evidence>
<dbReference type="Pfam" id="PF09084">
    <property type="entry name" value="NMT1"/>
    <property type="match status" value="1"/>
</dbReference>
<dbReference type="EMBL" id="RXHI01000001">
    <property type="protein sequence ID" value="RUA23253.1"/>
    <property type="molecule type" value="Genomic_DNA"/>
</dbReference>
<dbReference type="InterPro" id="IPR015168">
    <property type="entry name" value="SsuA/THI5"/>
</dbReference>
<dbReference type="Gene3D" id="3.40.190.10">
    <property type="entry name" value="Periplasmic binding protein-like II"/>
    <property type="match status" value="1"/>
</dbReference>
<dbReference type="SUPFAM" id="SSF53850">
    <property type="entry name" value="Periplasmic binding protein-like II"/>
    <property type="match status" value="1"/>
</dbReference>
<protein>
    <recommendedName>
        <fullName evidence="2">SsuA/THI5-like domain-containing protein</fullName>
    </recommendedName>
</protein>
<feature type="domain" description="SsuA/THI5-like" evidence="2">
    <location>
        <begin position="44"/>
        <end position="82"/>
    </location>
</feature>
<name>A0A432JMB6_9GAMM</name>
<gene>
    <name evidence="3" type="ORF">DSL92_00375</name>
</gene>
<accession>A0A432JMB6</accession>
<sequence length="164" mass="17841">MLAPEVPSVAFEPAEPIAPPRSRLSPSPSTGISILNMQRCWWHAKGYFKRRGLDVTLVSPADPNVPAKLLAAGRTDWPWGGSPCCLLVDQGMPLVLRGHADRLPSRASYCDKRYSRRKPKAGKQDSPRALPQLHLGYTVQDSATLLNSPLATTNGLPDGMGSRM</sequence>
<dbReference type="AlphaFoldDB" id="A0A432JMB6"/>
<comment type="caution">
    <text evidence="3">The sequence shown here is derived from an EMBL/GenBank/DDBJ whole genome shotgun (WGS) entry which is preliminary data.</text>
</comment>